<keyword evidence="8" id="KW-1185">Reference proteome</keyword>
<dbReference type="GO" id="GO:0003700">
    <property type="term" value="F:DNA-binding transcription factor activity"/>
    <property type="evidence" value="ECO:0007669"/>
    <property type="project" value="InterPro"/>
</dbReference>
<dbReference type="InterPro" id="IPR009057">
    <property type="entry name" value="Homeodomain-like_sf"/>
</dbReference>
<feature type="domain" description="HTH araC/xylS-type" evidence="5">
    <location>
        <begin position="429"/>
        <end position="527"/>
    </location>
</feature>
<proteinExistence type="predicted"/>
<keyword evidence="4" id="KW-0597">Phosphoprotein</keyword>
<evidence type="ECO:0000256" key="3">
    <source>
        <dbReference type="ARBA" id="ARBA00023163"/>
    </source>
</evidence>
<comment type="caution">
    <text evidence="7">The sequence shown here is derived from an EMBL/GenBank/DDBJ whole genome shotgun (WGS) entry which is preliminary data.</text>
</comment>
<dbReference type="Proteomes" id="UP000547209">
    <property type="component" value="Unassembled WGS sequence"/>
</dbReference>
<dbReference type="InterPro" id="IPR018060">
    <property type="entry name" value="HTH_AraC"/>
</dbReference>
<dbReference type="EMBL" id="JACJVP010000043">
    <property type="protein sequence ID" value="MBB6673988.1"/>
    <property type="molecule type" value="Genomic_DNA"/>
</dbReference>
<dbReference type="AlphaFoldDB" id="A0A7X0VHZ5"/>
<dbReference type="Pfam" id="PF12833">
    <property type="entry name" value="HTH_18"/>
    <property type="match status" value="1"/>
</dbReference>
<reference evidence="7 8" key="1">
    <citation type="submission" date="2020-08" db="EMBL/GenBank/DDBJ databases">
        <title>Cohnella phylogeny.</title>
        <authorList>
            <person name="Dunlap C."/>
        </authorList>
    </citation>
    <scope>NUCLEOTIDE SEQUENCE [LARGE SCALE GENOMIC DNA]</scope>
    <source>
        <strain evidence="7 8">DSM 28246</strain>
    </source>
</reference>
<evidence type="ECO:0000259" key="5">
    <source>
        <dbReference type="PROSITE" id="PS01124"/>
    </source>
</evidence>
<dbReference type="GO" id="GO:0043565">
    <property type="term" value="F:sequence-specific DNA binding"/>
    <property type="evidence" value="ECO:0007669"/>
    <property type="project" value="InterPro"/>
</dbReference>
<dbReference type="SUPFAM" id="SSF52172">
    <property type="entry name" value="CheY-like"/>
    <property type="match status" value="1"/>
</dbReference>
<keyword evidence="3" id="KW-0804">Transcription</keyword>
<organism evidence="7 8">
    <name type="scientific">Cohnella nanjingensis</name>
    <dbReference type="NCBI Taxonomy" id="1387779"/>
    <lineage>
        <taxon>Bacteria</taxon>
        <taxon>Bacillati</taxon>
        <taxon>Bacillota</taxon>
        <taxon>Bacilli</taxon>
        <taxon>Bacillales</taxon>
        <taxon>Paenibacillaceae</taxon>
        <taxon>Cohnella</taxon>
    </lineage>
</organism>
<dbReference type="Gene3D" id="1.10.10.60">
    <property type="entry name" value="Homeodomain-like"/>
    <property type="match status" value="2"/>
</dbReference>
<dbReference type="CDD" id="cd17536">
    <property type="entry name" value="REC_YesN-like"/>
    <property type="match status" value="1"/>
</dbReference>
<name>A0A7X0VHZ5_9BACL</name>
<keyword evidence="1" id="KW-0805">Transcription regulation</keyword>
<sequence>MYNVLVVDDEKYAVAGITQGIDWSEVPIAELREAYSAKQAKDVMARGSVDLLITDIEMPGESGMELLDWVRERFPDTVTIFLTAHADFGYAQQALHLGSYAYIVKPVDYDELKAVVVRALEEIGRNREQKAFSEAYRHYYAQWERQKPLLVERFWQDLLGRRIAASAERIEAAIALYALPLDIRRPVVPVLISVEQWDKELNTRDEEIMEYAIRNSAAEVLLAGSEGIVIQDRSGVTAALLYGDQTADADWKEALKERCTALIGACNRYFYCHLSCYIGEIATLPGLPEAYETLLALEHDNVTASDAVLAVGEARGSLSPGALPFVPADDWLVLFEAGQAEALNRRLEEMFASLRESEATPETLDVVVSAVKHMLYRAFHKRGLSVYGRFASLQTPRTVPQLRTWARQAVADAIDEYRSQGQDNRAVIDKIHQYVQARLTGELSREEIAHHVFLNPAYLSRLYKKETGIALSEYIMQARMNKTKTLLVETNRKVSDIAETVGYQNISHFAKVFRKTVGIGPKEFRKRYQQ</sequence>
<evidence type="ECO:0000256" key="4">
    <source>
        <dbReference type="PROSITE-ProRule" id="PRU00169"/>
    </source>
</evidence>
<dbReference type="GO" id="GO:0000160">
    <property type="term" value="P:phosphorelay signal transduction system"/>
    <property type="evidence" value="ECO:0007669"/>
    <property type="project" value="InterPro"/>
</dbReference>
<dbReference type="InterPro" id="IPR020449">
    <property type="entry name" value="Tscrpt_reg_AraC-type_HTH"/>
</dbReference>
<evidence type="ECO:0000313" key="7">
    <source>
        <dbReference type="EMBL" id="MBB6673988.1"/>
    </source>
</evidence>
<dbReference type="SMART" id="SM00448">
    <property type="entry name" value="REC"/>
    <property type="match status" value="1"/>
</dbReference>
<dbReference type="InterPro" id="IPR001789">
    <property type="entry name" value="Sig_transdc_resp-reg_receiver"/>
</dbReference>
<dbReference type="Pfam" id="PF00072">
    <property type="entry name" value="Response_reg"/>
    <property type="match status" value="1"/>
</dbReference>
<accession>A0A7X0VHZ5</accession>
<evidence type="ECO:0000259" key="6">
    <source>
        <dbReference type="PROSITE" id="PS50110"/>
    </source>
</evidence>
<evidence type="ECO:0000313" key="8">
    <source>
        <dbReference type="Proteomes" id="UP000547209"/>
    </source>
</evidence>
<dbReference type="InterPro" id="IPR011006">
    <property type="entry name" value="CheY-like_superfamily"/>
</dbReference>
<gene>
    <name evidence="7" type="ORF">H7C19_25210</name>
</gene>
<feature type="modified residue" description="4-aspartylphosphate" evidence="4">
    <location>
        <position position="55"/>
    </location>
</feature>
<dbReference type="Gene3D" id="3.40.50.2300">
    <property type="match status" value="1"/>
</dbReference>
<evidence type="ECO:0000256" key="2">
    <source>
        <dbReference type="ARBA" id="ARBA00023125"/>
    </source>
</evidence>
<dbReference type="PROSITE" id="PS01124">
    <property type="entry name" value="HTH_ARAC_FAMILY_2"/>
    <property type="match status" value="1"/>
</dbReference>
<dbReference type="PROSITE" id="PS50110">
    <property type="entry name" value="RESPONSE_REGULATORY"/>
    <property type="match status" value="1"/>
</dbReference>
<dbReference type="SMART" id="SM00342">
    <property type="entry name" value="HTH_ARAC"/>
    <property type="match status" value="1"/>
</dbReference>
<dbReference type="PANTHER" id="PTHR43280">
    <property type="entry name" value="ARAC-FAMILY TRANSCRIPTIONAL REGULATOR"/>
    <property type="match status" value="1"/>
</dbReference>
<evidence type="ECO:0000256" key="1">
    <source>
        <dbReference type="ARBA" id="ARBA00023015"/>
    </source>
</evidence>
<dbReference type="SUPFAM" id="SSF46689">
    <property type="entry name" value="Homeodomain-like"/>
    <property type="match status" value="2"/>
</dbReference>
<protein>
    <submittedName>
        <fullName evidence="7">Response regulator</fullName>
    </submittedName>
</protein>
<keyword evidence="2" id="KW-0238">DNA-binding</keyword>
<dbReference type="RefSeq" id="WP_185671853.1">
    <property type="nucleotide sequence ID" value="NZ_JACJVP010000043.1"/>
</dbReference>
<dbReference type="PANTHER" id="PTHR43280:SF10">
    <property type="entry name" value="REGULATORY PROTEIN POCR"/>
    <property type="match status" value="1"/>
</dbReference>
<feature type="domain" description="Response regulatory" evidence="6">
    <location>
        <begin position="3"/>
        <end position="120"/>
    </location>
</feature>
<dbReference type="PRINTS" id="PR00032">
    <property type="entry name" value="HTHARAC"/>
</dbReference>